<evidence type="ECO:0000313" key="3">
    <source>
        <dbReference type="Proteomes" id="UP000295110"/>
    </source>
</evidence>
<evidence type="ECO:0000313" key="2">
    <source>
        <dbReference type="EMBL" id="TCU92175.1"/>
    </source>
</evidence>
<dbReference type="RefSeq" id="WP_132574059.1">
    <property type="nucleotide sequence ID" value="NZ_CBCSGL010000020.1"/>
</dbReference>
<gene>
    <name evidence="2" type="ORF">EV671_102341</name>
</gene>
<dbReference type="AlphaFoldDB" id="A0A4R3UKL0"/>
<dbReference type="OrthoDB" id="8883651at2"/>
<name>A0A4R3UKL0_ROSSA</name>
<comment type="caution">
    <text evidence="2">The sequence shown here is derived from an EMBL/GenBank/DDBJ whole genome shotgun (WGS) entry which is preliminary data.</text>
</comment>
<keyword evidence="1" id="KW-0732">Signal</keyword>
<feature type="signal peptide" evidence="1">
    <location>
        <begin position="1"/>
        <end position="28"/>
    </location>
</feature>
<sequence>MNRRDLTLGTGSALLAGLLAGLALPARADDDGEFVILHARYGTERGHVDVTDRLRDLARQDRRFKLTNELFGVDPDPGRTKTLRIFARDRQGQERTFEYREYDWIDGAQFIGWGGGDWGRGDGDRRGWHGGERRGERRDEGEFSILYATYGTRRREVDVTERLRELARRDQRFRMGNDSFGIDPDPGQTKRLRIVALDRSGHERSFEYPENAWVDGAQFVGWDGGDWGPARPPAGRLVIESASYGIEGRWADVTQALRAQLRSERFEAEVRNELFGVDPAPGRRKLLSVTYRWGNDPSNTVRVNEGDRLRLP</sequence>
<evidence type="ECO:0000256" key="1">
    <source>
        <dbReference type="SAM" id="SignalP"/>
    </source>
</evidence>
<keyword evidence="3" id="KW-1185">Reference proteome</keyword>
<feature type="chain" id="PRO_5020914826" description="DnaJ-like protein" evidence="1">
    <location>
        <begin position="29"/>
        <end position="312"/>
    </location>
</feature>
<evidence type="ECO:0008006" key="4">
    <source>
        <dbReference type="Google" id="ProtNLM"/>
    </source>
</evidence>
<protein>
    <recommendedName>
        <fullName evidence="4">DnaJ-like protein</fullName>
    </recommendedName>
</protein>
<reference evidence="2 3" key="1">
    <citation type="submission" date="2019-03" db="EMBL/GenBank/DDBJ databases">
        <title>Genomic Encyclopedia of Type Strains, Phase IV (KMG-IV): sequencing the most valuable type-strain genomes for metagenomic binning, comparative biology and taxonomic classification.</title>
        <authorList>
            <person name="Goeker M."/>
        </authorList>
    </citation>
    <scope>NUCLEOTIDE SEQUENCE [LARGE SCALE GENOMIC DNA]</scope>
    <source>
        <strain evidence="2 3">DSM 654</strain>
    </source>
</reference>
<accession>A0A4R3UKL0</accession>
<organism evidence="2 3">
    <name type="scientific">Roseateles saccharophilus</name>
    <name type="common">Pseudomonas saccharophila</name>
    <dbReference type="NCBI Taxonomy" id="304"/>
    <lineage>
        <taxon>Bacteria</taxon>
        <taxon>Pseudomonadati</taxon>
        <taxon>Pseudomonadota</taxon>
        <taxon>Betaproteobacteria</taxon>
        <taxon>Burkholderiales</taxon>
        <taxon>Sphaerotilaceae</taxon>
        <taxon>Roseateles</taxon>
    </lineage>
</organism>
<dbReference type="Proteomes" id="UP000295110">
    <property type="component" value="Unassembled WGS sequence"/>
</dbReference>
<proteinExistence type="predicted"/>
<dbReference type="EMBL" id="SMBU01000023">
    <property type="protein sequence ID" value="TCU92175.1"/>
    <property type="molecule type" value="Genomic_DNA"/>
</dbReference>